<feature type="compositionally biased region" description="Low complexity" evidence="1">
    <location>
        <begin position="15"/>
        <end position="32"/>
    </location>
</feature>
<keyword evidence="3" id="KW-1185">Reference proteome</keyword>
<comment type="caution">
    <text evidence="2">The sequence shown here is derived from an EMBL/GenBank/DDBJ whole genome shotgun (WGS) entry which is preliminary data.</text>
</comment>
<protein>
    <submittedName>
        <fullName evidence="2">Uncharacterized protein</fullName>
    </submittedName>
</protein>
<dbReference type="Proteomes" id="UP000321685">
    <property type="component" value="Unassembled WGS sequence"/>
</dbReference>
<accession>A0A511DJG1</accession>
<dbReference type="EMBL" id="BJVJ01000043">
    <property type="protein sequence ID" value="GEL24950.1"/>
    <property type="molecule type" value="Genomic_DNA"/>
</dbReference>
<reference evidence="2 3" key="1">
    <citation type="submission" date="2019-07" db="EMBL/GenBank/DDBJ databases">
        <title>Whole genome shotgun sequence of Pseudonocardia sulfidoxydans NBRC 16205.</title>
        <authorList>
            <person name="Hosoyama A."/>
            <person name="Uohara A."/>
            <person name="Ohji S."/>
            <person name="Ichikawa N."/>
        </authorList>
    </citation>
    <scope>NUCLEOTIDE SEQUENCE [LARGE SCALE GENOMIC DNA]</scope>
    <source>
        <strain evidence="2 3">NBRC 16205</strain>
    </source>
</reference>
<feature type="region of interest" description="Disordered" evidence="1">
    <location>
        <begin position="1"/>
        <end position="32"/>
    </location>
</feature>
<organism evidence="2 3">
    <name type="scientific">Pseudonocardia sulfidoxydans NBRC 16205</name>
    <dbReference type="NCBI Taxonomy" id="1223511"/>
    <lineage>
        <taxon>Bacteria</taxon>
        <taxon>Bacillati</taxon>
        <taxon>Actinomycetota</taxon>
        <taxon>Actinomycetes</taxon>
        <taxon>Pseudonocardiales</taxon>
        <taxon>Pseudonocardiaceae</taxon>
        <taxon>Pseudonocardia</taxon>
    </lineage>
</organism>
<evidence type="ECO:0000313" key="3">
    <source>
        <dbReference type="Proteomes" id="UP000321685"/>
    </source>
</evidence>
<evidence type="ECO:0000256" key="1">
    <source>
        <dbReference type="SAM" id="MobiDB-lite"/>
    </source>
</evidence>
<gene>
    <name evidence="2" type="ORF">PSU4_39040</name>
</gene>
<sequence length="84" mass="8704">MSPPHRARVAVLRVPPASSTAPTDAATTSPSPTVHAVADGAFSCHTHCDRCSAAERGQLVAASVPLSPRGFRQQRWGYGPGADP</sequence>
<dbReference type="AlphaFoldDB" id="A0A511DJG1"/>
<evidence type="ECO:0000313" key="2">
    <source>
        <dbReference type="EMBL" id="GEL24950.1"/>
    </source>
</evidence>
<proteinExistence type="predicted"/>
<name>A0A511DJG1_9PSEU</name>